<protein>
    <submittedName>
        <fullName evidence="1">Uncharacterized protein</fullName>
    </submittedName>
</protein>
<dbReference type="AlphaFoldDB" id="A0A2P2M8E9"/>
<reference evidence="1" key="1">
    <citation type="submission" date="2018-02" db="EMBL/GenBank/DDBJ databases">
        <title>Rhizophora mucronata_Transcriptome.</title>
        <authorList>
            <person name="Meera S.P."/>
            <person name="Sreeshan A."/>
            <person name="Augustine A."/>
        </authorList>
    </citation>
    <scope>NUCLEOTIDE SEQUENCE</scope>
    <source>
        <tissue evidence="1">Leaf</tissue>
    </source>
</reference>
<dbReference type="EMBL" id="GGEC01045961">
    <property type="protein sequence ID" value="MBX26445.1"/>
    <property type="molecule type" value="Transcribed_RNA"/>
</dbReference>
<evidence type="ECO:0000313" key="1">
    <source>
        <dbReference type="EMBL" id="MBX26445.1"/>
    </source>
</evidence>
<accession>A0A2P2M8E9</accession>
<proteinExistence type="predicted"/>
<sequence length="60" mass="7008">MKKKAICKKEKNHETRIKKHHAYGCLFMPTFLGIAKLDSKWGSNKIYIPTNQVYPIRCEA</sequence>
<organism evidence="1">
    <name type="scientific">Rhizophora mucronata</name>
    <name type="common">Asiatic mangrove</name>
    <dbReference type="NCBI Taxonomy" id="61149"/>
    <lineage>
        <taxon>Eukaryota</taxon>
        <taxon>Viridiplantae</taxon>
        <taxon>Streptophyta</taxon>
        <taxon>Embryophyta</taxon>
        <taxon>Tracheophyta</taxon>
        <taxon>Spermatophyta</taxon>
        <taxon>Magnoliopsida</taxon>
        <taxon>eudicotyledons</taxon>
        <taxon>Gunneridae</taxon>
        <taxon>Pentapetalae</taxon>
        <taxon>rosids</taxon>
        <taxon>fabids</taxon>
        <taxon>Malpighiales</taxon>
        <taxon>Rhizophoraceae</taxon>
        <taxon>Rhizophora</taxon>
    </lineage>
</organism>
<name>A0A2P2M8E9_RHIMU</name>